<evidence type="ECO:0000313" key="4">
    <source>
        <dbReference type="Proteomes" id="UP001424441"/>
    </source>
</evidence>
<dbReference type="InterPro" id="IPR044031">
    <property type="entry name" value="TssC1_N"/>
</dbReference>
<feature type="domain" description="TssC1 N-terminal" evidence="1">
    <location>
        <begin position="20"/>
        <end position="328"/>
    </location>
</feature>
<protein>
    <submittedName>
        <fullName evidence="3">Type VI secretion system contractile sheath large subunit</fullName>
    </submittedName>
</protein>
<name>A0ABP3RP65_9HYPH</name>
<dbReference type="Pfam" id="PF18945">
    <property type="entry name" value="VipB_2"/>
    <property type="match status" value="1"/>
</dbReference>
<evidence type="ECO:0000259" key="2">
    <source>
        <dbReference type="Pfam" id="PF18945"/>
    </source>
</evidence>
<dbReference type="NCBIfam" id="TIGR03355">
    <property type="entry name" value="VI_chp_2"/>
    <property type="match status" value="1"/>
</dbReference>
<proteinExistence type="predicted"/>
<evidence type="ECO:0000313" key="3">
    <source>
        <dbReference type="EMBL" id="GAA0611175.1"/>
    </source>
</evidence>
<dbReference type="PANTHER" id="PTHR35565">
    <property type="entry name" value="CYTOPLASMIC PROTEIN-RELATED"/>
    <property type="match status" value="1"/>
</dbReference>
<dbReference type="InterPro" id="IPR044032">
    <property type="entry name" value="TssC1_C"/>
</dbReference>
<dbReference type="EMBL" id="BAAADE010000008">
    <property type="protein sequence ID" value="GAA0611175.1"/>
    <property type="molecule type" value="Genomic_DNA"/>
</dbReference>
<dbReference type="Pfam" id="PF05943">
    <property type="entry name" value="VipB"/>
    <property type="match status" value="1"/>
</dbReference>
<dbReference type="PANTHER" id="PTHR35565:SF3">
    <property type="entry name" value="TYPE VI SECRETION SYSTEM SHEATH PROTEIN TSSC1"/>
    <property type="match status" value="1"/>
</dbReference>
<dbReference type="Proteomes" id="UP001424441">
    <property type="component" value="Unassembled WGS sequence"/>
</dbReference>
<evidence type="ECO:0000259" key="1">
    <source>
        <dbReference type="Pfam" id="PF05943"/>
    </source>
</evidence>
<organism evidence="3 4">
    <name type="scientific">Paenochrobactrum glaciei</name>
    <dbReference type="NCBI Taxonomy" id="486407"/>
    <lineage>
        <taxon>Bacteria</taxon>
        <taxon>Pseudomonadati</taxon>
        <taxon>Pseudomonadota</taxon>
        <taxon>Alphaproteobacteria</taxon>
        <taxon>Hyphomicrobiales</taxon>
        <taxon>Brucellaceae</taxon>
        <taxon>Paenochrobactrum</taxon>
    </lineage>
</organism>
<sequence>MSNSAHIYDKLKQLAGCGEQIIAHLDHLVNTQVNVILHAAQFIAMEARWRGLMLLAQSLPSSKTVRLKLLPANWAEIIHDCDRGNPEQTWLFEQIYNQEFALPGGEPFGLIIGDYTLGPSTAGNEQVVATLSVVASIMAAAFCPFIAGAAASCVTLTNYQELNRLPDLLGRIKSHEFIRWQCFRQREDARFIGLVAPRILLRNPYKKNELHRTIGFAFDEAVADDGATLCWGNAAFAFALNVMNNFIRHGWFAELHGIRDISPQGGYIDETLLEPYRPLNEIDNILRQPPVEIRLTTDQQQQFCAFGLIPVATSYLLEGIVFNTSQSLFLPPTKKQNSGHENLELSVMLQYVLCVSRFAHFLKIIMRTEIGKFINNKNLQKRLQDWLLTYTLAGNNYDPNLRARYPLRDCKVSIHEIAGRPGLFNCILDLQPYLNFDSLHASFRLIIDAPALAITRLHPAQSA</sequence>
<accession>A0ABP3RP65</accession>
<reference evidence="4" key="1">
    <citation type="journal article" date="2019" name="Int. J. Syst. Evol. Microbiol.">
        <title>The Global Catalogue of Microorganisms (GCM) 10K type strain sequencing project: providing services to taxonomists for standard genome sequencing and annotation.</title>
        <authorList>
            <consortium name="The Broad Institute Genomics Platform"/>
            <consortium name="The Broad Institute Genome Sequencing Center for Infectious Disease"/>
            <person name="Wu L."/>
            <person name="Ma J."/>
        </authorList>
    </citation>
    <scope>NUCLEOTIDE SEQUENCE [LARGE SCALE GENOMIC DNA]</scope>
    <source>
        <strain evidence="4">JCM 15115</strain>
    </source>
</reference>
<keyword evidence="4" id="KW-1185">Reference proteome</keyword>
<comment type="caution">
    <text evidence="3">The sequence shown here is derived from an EMBL/GenBank/DDBJ whole genome shotgun (WGS) entry which is preliminary data.</text>
</comment>
<gene>
    <name evidence="3" type="primary">tssC_2</name>
    <name evidence="3" type="ORF">GCM10008943_28400</name>
</gene>
<dbReference type="InterPro" id="IPR010269">
    <property type="entry name" value="T6SS_TssC-like"/>
</dbReference>
<feature type="domain" description="TssC1 C-terminal" evidence="2">
    <location>
        <begin position="341"/>
        <end position="446"/>
    </location>
</feature>